<dbReference type="EMBL" id="CAJNNW010036668">
    <property type="protein sequence ID" value="CAE8736516.1"/>
    <property type="molecule type" value="Genomic_DNA"/>
</dbReference>
<name>A0A813LSB7_POLGL</name>
<dbReference type="AlphaFoldDB" id="A0A813LSB7"/>
<proteinExistence type="predicted"/>
<feature type="non-terminal residue" evidence="2">
    <location>
        <position position="1"/>
    </location>
</feature>
<reference evidence="2" key="1">
    <citation type="submission" date="2021-02" db="EMBL/GenBank/DDBJ databases">
        <authorList>
            <person name="Dougan E. K."/>
            <person name="Rhodes N."/>
            <person name="Thang M."/>
            <person name="Chan C."/>
        </authorList>
    </citation>
    <scope>NUCLEOTIDE SEQUENCE</scope>
</reference>
<evidence type="ECO:0000313" key="2">
    <source>
        <dbReference type="EMBL" id="CAE8736516.1"/>
    </source>
</evidence>
<accession>A0A813LSB7</accession>
<gene>
    <name evidence="2" type="ORF">PGLA2088_LOCUS48355</name>
</gene>
<evidence type="ECO:0000256" key="1">
    <source>
        <dbReference type="SAM" id="MobiDB-lite"/>
    </source>
</evidence>
<protein>
    <submittedName>
        <fullName evidence="2">Uncharacterized protein</fullName>
    </submittedName>
</protein>
<dbReference type="Proteomes" id="UP000626109">
    <property type="component" value="Unassembled WGS sequence"/>
</dbReference>
<organism evidence="2 3">
    <name type="scientific">Polarella glacialis</name>
    <name type="common">Dinoflagellate</name>
    <dbReference type="NCBI Taxonomy" id="89957"/>
    <lineage>
        <taxon>Eukaryota</taxon>
        <taxon>Sar</taxon>
        <taxon>Alveolata</taxon>
        <taxon>Dinophyceae</taxon>
        <taxon>Suessiales</taxon>
        <taxon>Suessiaceae</taxon>
        <taxon>Polarella</taxon>
    </lineage>
</organism>
<feature type="region of interest" description="Disordered" evidence="1">
    <location>
        <begin position="92"/>
        <end position="112"/>
    </location>
</feature>
<sequence>VPNTCPSRWPRSSYAWFPLATWYHPSTAATVATWVLQAVQGPGCLSRIRLKVILQPVENVQLHQVVVVRVVTNGPTSADLQDEADQEDLDQLPDHRHQEGTAAPVSSRCLDN</sequence>
<comment type="caution">
    <text evidence="2">The sequence shown here is derived from an EMBL/GenBank/DDBJ whole genome shotgun (WGS) entry which is preliminary data.</text>
</comment>
<evidence type="ECO:0000313" key="3">
    <source>
        <dbReference type="Proteomes" id="UP000626109"/>
    </source>
</evidence>